<evidence type="ECO:0000256" key="2">
    <source>
        <dbReference type="ARBA" id="ARBA00022475"/>
    </source>
</evidence>
<keyword evidence="4 6" id="KW-1133">Transmembrane helix</keyword>
<dbReference type="Proteomes" id="UP000031364">
    <property type="component" value="Unassembled WGS sequence"/>
</dbReference>
<reference evidence="8 9" key="1">
    <citation type="journal article" date="2014" name="Int. J. Syst. Evol. Microbiol.">
        <title>Nocardia vulneris sp. nov., isolated from wounds of human patients in North America.</title>
        <authorList>
            <person name="Lasker B.A."/>
            <person name="Bell M."/>
            <person name="Klenk H.P."/>
            <person name="Sproer C."/>
            <person name="Schumann C."/>
            <person name="Schumann P."/>
            <person name="Brown J.M."/>
        </authorList>
    </citation>
    <scope>NUCLEOTIDE SEQUENCE [LARGE SCALE GENOMIC DNA]</scope>
    <source>
        <strain evidence="8 9">W9851</strain>
    </source>
</reference>
<evidence type="ECO:0000256" key="4">
    <source>
        <dbReference type="ARBA" id="ARBA00022989"/>
    </source>
</evidence>
<dbReference type="EMBL" id="JNFP01000046">
    <property type="protein sequence ID" value="KIA61396.1"/>
    <property type="molecule type" value="Genomic_DNA"/>
</dbReference>
<dbReference type="InterPro" id="IPR036259">
    <property type="entry name" value="MFS_trans_sf"/>
</dbReference>
<evidence type="ECO:0000256" key="1">
    <source>
        <dbReference type="ARBA" id="ARBA00004651"/>
    </source>
</evidence>
<feature type="transmembrane region" description="Helical" evidence="6">
    <location>
        <begin position="224"/>
        <end position="244"/>
    </location>
</feature>
<feature type="transmembrane region" description="Helical" evidence="6">
    <location>
        <begin position="89"/>
        <end position="107"/>
    </location>
</feature>
<dbReference type="InterPro" id="IPR011701">
    <property type="entry name" value="MFS"/>
</dbReference>
<protein>
    <submittedName>
        <fullName evidence="8">Transporter</fullName>
    </submittedName>
</protein>
<dbReference type="InterPro" id="IPR050189">
    <property type="entry name" value="MFS_Efflux_Transporters"/>
</dbReference>
<dbReference type="InterPro" id="IPR020846">
    <property type="entry name" value="MFS_dom"/>
</dbReference>
<feature type="transmembrane region" description="Helical" evidence="6">
    <location>
        <begin position="113"/>
        <end position="135"/>
    </location>
</feature>
<accession>A0ABR4Z7X5</accession>
<keyword evidence="9" id="KW-1185">Reference proteome</keyword>
<dbReference type="InterPro" id="IPR005829">
    <property type="entry name" value="Sugar_transporter_CS"/>
</dbReference>
<dbReference type="PANTHER" id="PTHR43124">
    <property type="entry name" value="PURINE EFFLUX PUMP PBUE"/>
    <property type="match status" value="1"/>
</dbReference>
<feature type="transmembrane region" description="Helical" evidence="6">
    <location>
        <begin position="344"/>
        <end position="365"/>
    </location>
</feature>
<dbReference type="PROSITE" id="PS00216">
    <property type="entry name" value="SUGAR_TRANSPORT_1"/>
    <property type="match status" value="1"/>
</dbReference>
<comment type="subcellular location">
    <subcellularLocation>
        <location evidence="1">Cell membrane</location>
        <topology evidence="1">Multi-pass membrane protein</topology>
    </subcellularLocation>
</comment>
<dbReference type="SUPFAM" id="SSF103473">
    <property type="entry name" value="MFS general substrate transporter"/>
    <property type="match status" value="1"/>
</dbReference>
<keyword evidence="3 6" id="KW-0812">Transmembrane</keyword>
<keyword evidence="2" id="KW-1003">Cell membrane</keyword>
<name>A0ABR4Z7X5_9NOCA</name>
<dbReference type="Gene3D" id="1.20.1250.20">
    <property type="entry name" value="MFS general substrate transporter like domains"/>
    <property type="match status" value="1"/>
</dbReference>
<feature type="transmembrane region" description="Helical" evidence="6">
    <location>
        <begin position="377"/>
        <end position="396"/>
    </location>
</feature>
<gene>
    <name evidence="8" type="ORF">FG87_31415</name>
</gene>
<feature type="transmembrane region" description="Helical" evidence="6">
    <location>
        <begin position="283"/>
        <end position="303"/>
    </location>
</feature>
<evidence type="ECO:0000256" key="5">
    <source>
        <dbReference type="ARBA" id="ARBA00023136"/>
    </source>
</evidence>
<evidence type="ECO:0000313" key="8">
    <source>
        <dbReference type="EMBL" id="KIA61396.1"/>
    </source>
</evidence>
<evidence type="ECO:0000256" key="3">
    <source>
        <dbReference type="ARBA" id="ARBA00022692"/>
    </source>
</evidence>
<dbReference type="Pfam" id="PF07690">
    <property type="entry name" value="MFS_1"/>
    <property type="match status" value="2"/>
</dbReference>
<evidence type="ECO:0000256" key="6">
    <source>
        <dbReference type="SAM" id="Phobius"/>
    </source>
</evidence>
<feature type="domain" description="Major facilitator superfamily (MFS) profile" evidence="7">
    <location>
        <begin position="20"/>
        <end position="400"/>
    </location>
</feature>
<evidence type="ECO:0000313" key="9">
    <source>
        <dbReference type="Proteomes" id="UP000031364"/>
    </source>
</evidence>
<keyword evidence="5 6" id="KW-0472">Membrane</keyword>
<sequence>MSAAIDEGVQREAAAPGRTARATILAAAMLTVMAPAVIAPSLPAMREVFAGVAGADVLVRLVLTITSLAIGITAPLAGMTADRIGRKPLLVGSLALFAVAGAAGFFVDTLGVLLVTRALVGVAVGGIMTAVSATITDWFDGPKRASFLGLQQAFASIGGVVFLPLAGLLAASNWKSPFWIYAASIAILPFALFALREQRRDQASGPVGVVETGLPRPGIFRPIAGLYLLAFLVTLAFYMAPTQLPFLLAELGTGPAVVGAVIAATTLSSVAGALAFSPLRVRWTPSVVTAASVALLGAGWVLVGTAHSVAQVVAGLLVGGFGVGLAVPNLNLRLSDLAPAATRGRILSGLVTGIFLGQFVSPLILQPLIRATSIGGAFLWTGFAMLAGAALTLPLIRKAK</sequence>
<feature type="transmembrane region" description="Helical" evidence="6">
    <location>
        <begin position="309"/>
        <end position="332"/>
    </location>
</feature>
<feature type="transmembrane region" description="Helical" evidence="6">
    <location>
        <begin position="256"/>
        <end position="276"/>
    </location>
</feature>
<dbReference type="PANTHER" id="PTHR43124:SF3">
    <property type="entry name" value="CHLORAMPHENICOL EFFLUX PUMP RV0191"/>
    <property type="match status" value="1"/>
</dbReference>
<comment type="caution">
    <text evidence="8">The sequence shown here is derived from an EMBL/GenBank/DDBJ whole genome shotgun (WGS) entry which is preliminary data.</text>
</comment>
<organism evidence="8 9">
    <name type="scientific">Nocardia vulneris</name>
    <dbReference type="NCBI Taxonomy" id="1141657"/>
    <lineage>
        <taxon>Bacteria</taxon>
        <taxon>Bacillati</taxon>
        <taxon>Actinomycetota</taxon>
        <taxon>Actinomycetes</taxon>
        <taxon>Mycobacteriales</taxon>
        <taxon>Nocardiaceae</taxon>
        <taxon>Nocardia</taxon>
    </lineage>
</organism>
<feature type="transmembrane region" description="Helical" evidence="6">
    <location>
        <begin position="178"/>
        <end position="195"/>
    </location>
</feature>
<evidence type="ECO:0000259" key="7">
    <source>
        <dbReference type="PROSITE" id="PS50850"/>
    </source>
</evidence>
<dbReference type="CDD" id="cd17473">
    <property type="entry name" value="MFS_arabinose_efflux_permease_like"/>
    <property type="match status" value="1"/>
</dbReference>
<feature type="transmembrane region" description="Helical" evidence="6">
    <location>
        <begin position="20"/>
        <end position="38"/>
    </location>
</feature>
<feature type="transmembrane region" description="Helical" evidence="6">
    <location>
        <begin position="58"/>
        <end position="77"/>
    </location>
</feature>
<dbReference type="PROSITE" id="PS50850">
    <property type="entry name" value="MFS"/>
    <property type="match status" value="1"/>
</dbReference>
<proteinExistence type="predicted"/>
<dbReference type="RefSeq" id="WP_052281090.1">
    <property type="nucleotide sequence ID" value="NZ_BDCI01000048.1"/>
</dbReference>
<feature type="transmembrane region" description="Helical" evidence="6">
    <location>
        <begin position="147"/>
        <end position="172"/>
    </location>
</feature>